<dbReference type="PANTHER" id="PTHR43158:SF5">
    <property type="entry name" value="ABC TRANSPORTER, ATP-BINDING PROTEIN"/>
    <property type="match status" value="1"/>
</dbReference>
<dbReference type="RefSeq" id="WP_094729587.1">
    <property type="nucleotide sequence ID" value="NZ_MWWY01000021.1"/>
</dbReference>
<proteinExistence type="predicted"/>
<sequence>MNLTITNLTKAYGSNTAVAALDHVNLVLQPAIYGLFGRNGAGKSTLLSLIANRLLPTFGSINLDGVNVRDNEQAQSHIYLVNETLPFLWPVRVSSIFRREERYYGGFDWGFSARMLAQFGIEPGRAYSQLSRGQRQIVRLVAALCVPTDVVLFDEPVSSLDAASRERFYQFVLESYASCPRTIIIATHIINEIAGVIERAIILDRGTVTDEFAAESVNSLATTLVGDAHTVSNFVTDACLTVLTYETLGRLANVTVRGGVDANELPDGIVTSELSLQEYVIAVTEGEASAARSALSESLPAVIETAAVATATTSTLFTAKGE</sequence>
<dbReference type="OrthoDB" id="9804819at2"/>
<feature type="domain" description="ABC transporter" evidence="3">
    <location>
        <begin position="3"/>
        <end position="230"/>
    </location>
</feature>
<keyword evidence="1" id="KW-0547">Nucleotide-binding</keyword>
<name>A0A261FZZ3_9BIFI</name>
<dbReference type="Gene3D" id="3.40.50.300">
    <property type="entry name" value="P-loop containing nucleotide triphosphate hydrolases"/>
    <property type="match status" value="1"/>
</dbReference>
<evidence type="ECO:0000313" key="5">
    <source>
        <dbReference type="Proteomes" id="UP000216074"/>
    </source>
</evidence>
<keyword evidence="2" id="KW-0067">ATP-binding</keyword>
<evidence type="ECO:0000313" key="4">
    <source>
        <dbReference type="EMBL" id="OZG64483.1"/>
    </source>
</evidence>
<dbReference type="SMART" id="SM00382">
    <property type="entry name" value="AAA"/>
    <property type="match status" value="1"/>
</dbReference>
<gene>
    <name evidence="4" type="ORF">BHAP_0944</name>
</gene>
<dbReference type="Pfam" id="PF00005">
    <property type="entry name" value="ABC_tran"/>
    <property type="match status" value="1"/>
</dbReference>
<dbReference type="SUPFAM" id="SSF52540">
    <property type="entry name" value="P-loop containing nucleoside triphosphate hydrolases"/>
    <property type="match status" value="1"/>
</dbReference>
<dbReference type="GO" id="GO:0005524">
    <property type="term" value="F:ATP binding"/>
    <property type="evidence" value="ECO:0007669"/>
    <property type="project" value="UniProtKB-KW"/>
</dbReference>
<evidence type="ECO:0000256" key="2">
    <source>
        <dbReference type="ARBA" id="ARBA00022840"/>
    </source>
</evidence>
<accession>A0A261FZZ3</accession>
<dbReference type="PANTHER" id="PTHR43158">
    <property type="entry name" value="SKFA PEPTIDE EXPORT ATP-BINDING PROTEIN SKFE"/>
    <property type="match status" value="1"/>
</dbReference>
<dbReference type="InterPro" id="IPR003593">
    <property type="entry name" value="AAA+_ATPase"/>
</dbReference>
<evidence type="ECO:0000256" key="1">
    <source>
        <dbReference type="ARBA" id="ARBA00022741"/>
    </source>
</evidence>
<dbReference type="InterPro" id="IPR027417">
    <property type="entry name" value="P-loop_NTPase"/>
</dbReference>
<dbReference type="AlphaFoldDB" id="A0A261FZZ3"/>
<dbReference type="InterPro" id="IPR003439">
    <property type="entry name" value="ABC_transporter-like_ATP-bd"/>
</dbReference>
<dbReference type="Proteomes" id="UP000216074">
    <property type="component" value="Unassembled WGS sequence"/>
</dbReference>
<reference evidence="4 5" key="1">
    <citation type="journal article" date="2017" name="BMC Genomics">
        <title>Comparative genomic and phylogenomic analyses of the Bifidobacteriaceae family.</title>
        <authorList>
            <person name="Lugli G.A."/>
            <person name="Milani C."/>
            <person name="Turroni F."/>
            <person name="Duranti S."/>
            <person name="Mancabelli L."/>
            <person name="Mangifesta M."/>
            <person name="Ferrario C."/>
            <person name="Modesto M."/>
            <person name="Mattarelli P."/>
            <person name="Jiri K."/>
            <person name="van Sinderen D."/>
            <person name="Ventura M."/>
        </authorList>
    </citation>
    <scope>NUCLEOTIDE SEQUENCE [LARGE SCALE GENOMIC DNA]</scope>
    <source>
        <strain evidence="4 5">DSM 100202</strain>
    </source>
</reference>
<organism evidence="4 5">
    <name type="scientific">Bifidobacterium hapali</name>
    <dbReference type="NCBI Taxonomy" id="1630172"/>
    <lineage>
        <taxon>Bacteria</taxon>
        <taxon>Bacillati</taxon>
        <taxon>Actinomycetota</taxon>
        <taxon>Actinomycetes</taxon>
        <taxon>Bifidobacteriales</taxon>
        <taxon>Bifidobacteriaceae</taxon>
        <taxon>Bifidobacterium</taxon>
    </lineage>
</organism>
<dbReference type="EMBL" id="MWWY01000021">
    <property type="protein sequence ID" value="OZG64483.1"/>
    <property type="molecule type" value="Genomic_DNA"/>
</dbReference>
<comment type="caution">
    <text evidence="4">The sequence shown here is derived from an EMBL/GenBank/DDBJ whole genome shotgun (WGS) entry which is preliminary data.</text>
</comment>
<dbReference type="GO" id="GO:0016887">
    <property type="term" value="F:ATP hydrolysis activity"/>
    <property type="evidence" value="ECO:0007669"/>
    <property type="project" value="InterPro"/>
</dbReference>
<keyword evidence="5" id="KW-1185">Reference proteome</keyword>
<evidence type="ECO:0000259" key="3">
    <source>
        <dbReference type="PROSITE" id="PS50893"/>
    </source>
</evidence>
<dbReference type="PROSITE" id="PS50893">
    <property type="entry name" value="ABC_TRANSPORTER_2"/>
    <property type="match status" value="1"/>
</dbReference>
<protein>
    <submittedName>
        <fullName evidence="4">ABC transporter</fullName>
    </submittedName>
</protein>